<feature type="non-terminal residue" evidence="1">
    <location>
        <position position="1"/>
    </location>
</feature>
<proteinExistence type="predicted"/>
<dbReference type="Gramene" id="TVU11851">
    <property type="protein sequence ID" value="TVU11851"/>
    <property type="gene ID" value="EJB05_45460"/>
</dbReference>
<dbReference type="Proteomes" id="UP000324897">
    <property type="component" value="Chromosome 3"/>
</dbReference>
<evidence type="ECO:0000313" key="1">
    <source>
        <dbReference type="EMBL" id="TVU11851.1"/>
    </source>
</evidence>
<accession>A0A5J9TMF4</accession>
<dbReference type="EMBL" id="RWGY01000039">
    <property type="protein sequence ID" value="TVU11851.1"/>
    <property type="molecule type" value="Genomic_DNA"/>
</dbReference>
<keyword evidence="2" id="KW-1185">Reference proteome</keyword>
<organism evidence="1 2">
    <name type="scientific">Eragrostis curvula</name>
    <name type="common">weeping love grass</name>
    <dbReference type="NCBI Taxonomy" id="38414"/>
    <lineage>
        <taxon>Eukaryota</taxon>
        <taxon>Viridiplantae</taxon>
        <taxon>Streptophyta</taxon>
        <taxon>Embryophyta</taxon>
        <taxon>Tracheophyta</taxon>
        <taxon>Spermatophyta</taxon>
        <taxon>Magnoliopsida</taxon>
        <taxon>Liliopsida</taxon>
        <taxon>Poales</taxon>
        <taxon>Poaceae</taxon>
        <taxon>PACMAD clade</taxon>
        <taxon>Chloridoideae</taxon>
        <taxon>Eragrostideae</taxon>
        <taxon>Eragrostidinae</taxon>
        <taxon>Eragrostis</taxon>
    </lineage>
</organism>
<gene>
    <name evidence="1" type="ORF">EJB05_45460</name>
</gene>
<dbReference type="AlphaFoldDB" id="A0A5J9TMF4"/>
<reference evidence="1 2" key="1">
    <citation type="journal article" date="2019" name="Sci. Rep.">
        <title>A high-quality genome of Eragrostis curvula grass provides insights into Poaceae evolution and supports new strategies to enhance forage quality.</title>
        <authorList>
            <person name="Carballo J."/>
            <person name="Santos B.A.C.M."/>
            <person name="Zappacosta D."/>
            <person name="Garbus I."/>
            <person name="Selva J.P."/>
            <person name="Gallo C.A."/>
            <person name="Diaz A."/>
            <person name="Albertini E."/>
            <person name="Caccamo M."/>
            <person name="Echenique V."/>
        </authorList>
    </citation>
    <scope>NUCLEOTIDE SEQUENCE [LARGE SCALE GENOMIC DNA]</scope>
    <source>
        <strain evidence="2">cv. Victoria</strain>
        <tissue evidence="1">Leaf</tissue>
    </source>
</reference>
<comment type="caution">
    <text evidence="1">The sequence shown here is derived from an EMBL/GenBank/DDBJ whole genome shotgun (WGS) entry which is preliminary data.</text>
</comment>
<evidence type="ECO:0000313" key="2">
    <source>
        <dbReference type="Proteomes" id="UP000324897"/>
    </source>
</evidence>
<sequence>MRCCRGAEASWDGEGGYSGSTIASFSLDPVIYYHFDADQRCLNLEVAIWKLRVQRNVGCTFVSSLTDTHGYSERSQALLEKRLKNCISSYADSMEPSDLIIRSLPANLVMFFTYTPSHWYPMTNCNKMELAQIPLKNELSPIHVYCFSSKVSPLHSETFDTF</sequence>
<name>A0A5J9TMF4_9POAL</name>
<protein>
    <submittedName>
        <fullName evidence="1">Uncharacterized protein</fullName>
    </submittedName>
</protein>